<organism evidence="5 6">
    <name type="scientific">Tenggerimyces flavus</name>
    <dbReference type="NCBI Taxonomy" id="1708749"/>
    <lineage>
        <taxon>Bacteria</taxon>
        <taxon>Bacillati</taxon>
        <taxon>Actinomycetota</taxon>
        <taxon>Actinomycetes</taxon>
        <taxon>Propionibacteriales</taxon>
        <taxon>Nocardioidaceae</taxon>
        <taxon>Tenggerimyces</taxon>
    </lineage>
</organism>
<dbReference type="PANTHER" id="PTHR43464:SF19">
    <property type="entry name" value="UBIQUINONE BIOSYNTHESIS O-METHYLTRANSFERASE, MITOCHONDRIAL"/>
    <property type="match status" value="1"/>
</dbReference>
<evidence type="ECO:0000313" key="5">
    <source>
        <dbReference type="EMBL" id="MFC3763873.1"/>
    </source>
</evidence>
<name>A0ABV7YFC2_9ACTN</name>
<protein>
    <submittedName>
        <fullName evidence="5">Class I SAM-dependent methyltransferase</fullName>
        <ecNumber evidence="5">2.1.-.-</ecNumber>
    </submittedName>
</protein>
<dbReference type="PANTHER" id="PTHR43464">
    <property type="entry name" value="METHYLTRANSFERASE"/>
    <property type="match status" value="1"/>
</dbReference>
<proteinExistence type="predicted"/>
<dbReference type="Gene3D" id="3.40.50.150">
    <property type="entry name" value="Vaccinia Virus protein VP39"/>
    <property type="match status" value="1"/>
</dbReference>
<dbReference type="InterPro" id="IPR029063">
    <property type="entry name" value="SAM-dependent_MTases_sf"/>
</dbReference>
<dbReference type="GO" id="GO:0008168">
    <property type="term" value="F:methyltransferase activity"/>
    <property type="evidence" value="ECO:0007669"/>
    <property type="project" value="UniProtKB-KW"/>
</dbReference>
<dbReference type="GO" id="GO:0032259">
    <property type="term" value="P:methylation"/>
    <property type="evidence" value="ECO:0007669"/>
    <property type="project" value="UniProtKB-KW"/>
</dbReference>
<evidence type="ECO:0000256" key="2">
    <source>
        <dbReference type="ARBA" id="ARBA00022679"/>
    </source>
</evidence>
<feature type="domain" description="Methyltransferase" evidence="4">
    <location>
        <begin position="45"/>
        <end position="138"/>
    </location>
</feature>
<reference evidence="6" key="1">
    <citation type="journal article" date="2019" name="Int. J. Syst. Evol. Microbiol.">
        <title>The Global Catalogue of Microorganisms (GCM) 10K type strain sequencing project: providing services to taxonomists for standard genome sequencing and annotation.</title>
        <authorList>
            <consortium name="The Broad Institute Genomics Platform"/>
            <consortium name="The Broad Institute Genome Sequencing Center for Infectious Disease"/>
            <person name="Wu L."/>
            <person name="Ma J."/>
        </authorList>
    </citation>
    <scope>NUCLEOTIDE SEQUENCE [LARGE SCALE GENOMIC DNA]</scope>
    <source>
        <strain evidence="6">CGMCC 4.7241</strain>
    </source>
</reference>
<keyword evidence="1 5" id="KW-0489">Methyltransferase</keyword>
<evidence type="ECO:0000259" key="4">
    <source>
        <dbReference type="Pfam" id="PF13649"/>
    </source>
</evidence>
<dbReference type="EC" id="2.1.-.-" evidence="5"/>
<dbReference type="Proteomes" id="UP001595699">
    <property type="component" value="Unassembled WGS sequence"/>
</dbReference>
<gene>
    <name evidence="5" type="ORF">ACFOUW_23745</name>
</gene>
<dbReference type="CDD" id="cd02440">
    <property type="entry name" value="AdoMet_MTases"/>
    <property type="match status" value="1"/>
</dbReference>
<evidence type="ECO:0000256" key="1">
    <source>
        <dbReference type="ARBA" id="ARBA00022603"/>
    </source>
</evidence>
<evidence type="ECO:0000313" key="6">
    <source>
        <dbReference type="Proteomes" id="UP001595699"/>
    </source>
</evidence>
<dbReference type="InterPro" id="IPR041698">
    <property type="entry name" value="Methyltransf_25"/>
</dbReference>
<dbReference type="Pfam" id="PF13649">
    <property type="entry name" value="Methyltransf_25"/>
    <property type="match status" value="1"/>
</dbReference>
<dbReference type="RefSeq" id="WP_205120931.1">
    <property type="nucleotide sequence ID" value="NZ_JAFBCM010000001.1"/>
</dbReference>
<dbReference type="SUPFAM" id="SSF53335">
    <property type="entry name" value="S-adenosyl-L-methionine-dependent methyltransferases"/>
    <property type="match status" value="1"/>
</dbReference>
<keyword evidence="3" id="KW-0949">S-adenosyl-L-methionine</keyword>
<keyword evidence="6" id="KW-1185">Reference proteome</keyword>
<dbReference type="EMBL" id="JBHRZH010000021">
    <property type="protein sequence ID" value="MFC3763873.1"/>
    <property type="molecule type" value="Genomic_DNA"/>
</dbReference>
<evidence type="ECO:0000256" key="3">
    <source>
        <dbReference type="ARBA" id="ARBA00022691"/>
    </source>
</evidence>
<sequence>MPRNEIGEYDAMYGGEDGKPPPWEIGQAQPALAAVVEAGVEGQRVLDAGCGSGELSILLASKGHQVTAFDFSAVAIEQARAKAAARGVAVDFHVADALALPEEFGPFDVVFDSGLLHSLLRPEHPTYVATLRRVCDPGASLHLLSMSDEAEFDHGLAKEQLEQLFADGFTDVRIEPTTVHAGTTGSFTMPGWLLSATR</sequence>
<comment type="caution">
    <text evidence="5">The sequence shown here is derived from an EMBL/GenBank/DDBJ whole genome shotgun (WGS) entry which is preliminary data.</text>
</comment>
<keyword evidence="2 5" id="KW-0808">Transferase</keyword>
<accession>A0ABV7YFC2</accession>